<evidence type="ECO:0000259" key="1">
    <source>
        <dbReference type="PROSITE" id="PS51186"/>
    </source>
</evidence>
<dbReference type="Proteomes" id="UP000324194">
    <property type="component" value="Chromosome 1"/>
</dbReference>
<dbReference type="GO" id="GO:0016747">
    <property type="term" value="F:acyltransferase activity, transferring groups other than amino-acyl groups"/>
    <property type="evidence" value="ECO:0007669"/>
    <property type="project" value="InterPro"/>
</dbReference>
<dbReference type="OrthoDB" id="9801656at2"/>
<dbReference type="InterPro" id="IPR016181">
    <property type="entry name" value="Acyl_CoA_acyltransferase"/>
</dbReference>
<dbReference type="PANTHER" id="PTHR43792">
    <property type="entry name" value="GNAT FAMILY, PUTATIVE (AFU_ORTHOLOGUE AFUA_3G00765)-RELATED-RELATED"/>
    <property type="match status" value="1"/>
</dbReference>
<dbReference type="InterPro" id="IPR051531">
    <property type="entry name" value="N-acetyltransferase"/>
</dbReference>
<dbReference type="SUPFAM" id="SSF55729">
    <property type="entry name" value="Acyl-CoA N-acyltransferases (Nat)"/>
    <property type="match status" value="1"/>
</dbReference>
<name>A0A5E4PEG5_9COXI</name>
<dbReference type="RefSeq" id="WP_148338611.1">
    <property type="nucleotide sequence ID" value="NZ_LR699119.1"/>
</dbReference>
<protein>
    <recommendedName>
        <fullName evidence="1">N-acetyltransferase domain-containing protein</fullName>
    </recommendedName>
</protein>
<dbReference type="Pfam" id="PF13302">
    <property type="entry name" value="Acetyltransf_3"/>
    <property type="match status" value="1"/>
</dbReference>
<sequence length="167" mass="19446">MHKYQIKTDRLGMRLLQMSDLDLIAELNADPEVRKFFPDGVVNRKQTAERMREFISFYDSMGLPCFVIFDLETGEFIGRCGFGPIETGEIEVGYLIRRKFWNQGYASEALKALLDWAKGNIDADYIIAFTPTEHRASQRVMQKCGMKYYKVDIGHGLQCCFYRMKNR</sequence>
<evidence type="ECO:0000313" key="3">
    <source>
        <dbReference type="Proteomes" id="UP000324194"/>
    </source>
</evidence>
<proteinExistence type="predicted"/>
<gene>
    <name evidence="2" type="ORF">AQUSIP_06500</name>
</gene>
<accession>A0A5E4PEG5</accession>
<reference evidence="2 3" key="1">
    <citation type="submission" date="2019-08" db="EMBL/GenBank/DDBJ databases">
        <authorList>
            <person name="Guy L."/>
        </authorList>
    </citation>
    <scope>NUCLEOTIDE SEQUENCE [LARGE SCALE GENOMIC DNA]</scope>
    <source>
        <strain evidence="2 3">SGT-108</strain>
    </source>
</reference>
<feature type="domain" description="N-acetyltransferase" evidence="1">
    <location>
        <begin position="11"/>
        <end position="167"/>
    </location>
</feature>
<organism evidence="2 3">
    <name type="scientific">Aquicella siphonis</name>
    <dbReference type="NCBI Taxonomy" id="254247"/>
    <lineage>
        <taxon>Bacteria</taxon>
        <taxon>Pseudomonadati</taxon>
        <taxon>Pseudomonadota</taxon>
        <taxon>Gammaproteobacteria</taxon>
        <taxon>Legionellales</taxon>
        <taxon>Coxiellaceae</taxon>
        <taxon>Aquicella</taxon>
    </lineage>
</organism>
<dbReference type="AlphaFoldDB" id="A0A5E4PEG5"/>
<dbReference type="EMBL" id="LR699119">
    <property type="protein sequence ID" value="VVC75360.1"/>
    <property type="molecule type" value="Genomic_DNA"/>
</dbReference>
<dbReference type="KEGG" id="asip:AQUSIP_06500"/>
<dbReference type="Gene3D" id="3.40.630.30">
    <property type="match status" value="1"/>
</dbReference>
<evidence type="ECO:0000313" key="2">
    <source>
        <dbReference type="EMBL" id="VVC75360.1"/>
    </source>
</evidence>
<dbReference type="InterPro" id="IPR000182">
    <property type="entry name" value="GNAT_dom"/>
</dbReference>
<dbReference type="PANTHER" id="PTHR43792:SF1">
    <property type="entry name" value="N-ACETYLTRANSFERASE DOMAIN-CONTAINING PROTEIN"/>
    <property type="match status" value="1"/>
</dbReference>
<dbReference type="PROSITE" id="PS51186">
    <property type="entry name" value="GNAT"/>
    <property type="match status" value="1"/>
</dbReference>
<keyword evidence="3" id="KW-1185">Reference proteome</keyword>